<protein>
    <submittedName>
        <fullName evidence="3">Type VI secretion system-associated FHA domain protein</fullName>
    </submittedName>
</protein>
<evidence type="ECO:0000256" key="1">
    <source>
        <dbReference type="SAM" id="MobiDB-lite"/>
    </source>
</evidence>
<dbReference type="RefSeq" id="WP_378920624.1">
    <property type="nucleotide sequence ID" value="NZ_JBHRVD010000001.1"/>
</dbReference>
<accession>A0ABV7MIB7</accession>
<comment type="caution">
    <text evidence="3">The sequence shown here is derived from an EMBL/GenBank/DDBJ whole genome shotgun (WGS) entry which is preliminary data.</text>
</comment>
<proteinExistence type="predicted"/>
<dbReference type="Proteomes" id="UP001595648">
    <property type="component" value="Unassembled WGS sequence"/>
</dbReference>
<dbReference type="EMBL" id="JBHRVD010000001">
    <property type="protein sequence ID" value="MFC3320939.1"/>
    <property type="molecule type" value="Genomic_DNA"/>
</dbReference>
<sequence length="96" mass="10783">MQKALFCVRERLSPSAIERALGRTRSIWPSKHKAASWDAFGRVLDEVVSSIETDKLRSFDAHFESAYREGVGDLHPAQGRDESARSERHELGGDVD</sequence>
<evidence type="ECO:0000313" key="4">
    <source>
        <dbReference type="Proteomes" id="UP001595648"/>
    </source>
</evidence>
<organism evidence="3 4">
    <name type="scientific">Mesorhizobium cantuariense</name>
    <dbReference type="NCBI Taxonomy" id="1300275"/>
    <lineage>
        <taxon>Bacteria</taxon>
        <taxon>Pseudomonadati</taxon>
        <taxon>Pseudomonadota</taxon>
        <taxon>Alphaproteobacteria</taxon>
        <taxon>Hyphomicrobiales</taxon>
        <taxon>Phyllobacteriaceae</taxon>
        <taxon>Mesorhizobium</taxon>
    </lineage>
</organism>
<name>A0ABV7MIB7_9HYPH</name>
<keyword evidence="4" id="KW-1185">Reference proteome</keyword>
<reference evidence="4" key="1">
    <citation type="journal article" date="2019" name="Int. J. Syst. Evol. Microbiol.">
        <title>The Global Catalogue of Microorganisms (GCM) 10K type strain sequencing project: providing services to taxonomists for standard genome sequencing and annotation.</title>
        <authorList>
            <consortium name="The Broad Institute Genomics Platform"/>
            <consortium name="The Broad Institute Genome Sequencing Center for Infectious Disease"/>
            <person name="Wu L."/>
            <person name="Ma J."/>
        </authorList>
    </citation>
    <scope>NUCLEOTIDE SEQUENCE [LARGE SCALE GENOMIC DNA]</scope>
    <source>
        <strain evidence="4">ICMP 19515</strain>
    </source>
</reference>
<feature type="domain" description="Type VI secretion system FHA" evidence="2">
    <location>
        <begin position="1"/>
        <end position="69"/>
    </location>
</feature>
<evidence type="ECO:0000259" key="2">
    <source>
        <dbReference type="Pfam" id="PF20232"/>
    </source>
</evidence>
<dbReference type="InterPro" id="IPR046883">
    <property type="entry name" value="T6SS_FHA_C"/>
</dbReference>
<feature type="region of interest" description="Disordered" evidence="1">
    <location>
        <begin position="70"/>
        <end position="96"/>
    </location>
</feature>
<gene>
    <name evidence="3" type="ORF">ACFOJ9_03900</name>
</gene>
<dbReference type="Pfam" id="PF20232">
    <property type="entry name" value="T6SS_FHA_C"/>
    <property type="match status" value="1"/>
</dbReference>
<evidence type="ECO:0000313" key="3">
    <source>
        <dbReference type="EMBL" id="MFC3320939.1"/>
    </source>
</evidence>